<dbReference type="Pfam" id="PF14248">
    <property type="entry name" value="DUF4345"/>
    <property type="match status" value="1"/>
</dbReference>
<evidence type="ECO:0000313" key="2">
    <source>
        <dbReference type="EMBL" id="MBP0438076.1"/>
    </source>
</evidence>
<comment type="caution">
    <text evidence="2">The sequence shown here is derived from an EMBL/GenBank/DDBJ whole genome shotgun (WGS) entry which is preliminary data.</text>
</comment>
<evidence type="ECO:0000256" key="1">
    <source>
        <dbReference type="SAM" id="Phobius"/>
    </source>
</evidence>
<keyword evidence="1" id="KW-0472">Membrane</keyword>
<evidence type="ECO:0000313" key="3">
    <source>
        <dbReference type="Proteomes" id="UP000666240"/>
    </source>
</evidence>
<sequence>MSLVLQRRIFSVLVAVFALIPISAGVAGVLLGPRFLQLDAPWPADLASHLRFLSGIFLMMGLAWWSCLLDLEGTVSRFRLLALLTVGGGFARLLSLAVDGQPAVGHLAGLGMELLVVPLLTLWHHRLYGNQRRL</sequence>
<feature type="transmembrane region" description="Helical" evidence="1">
    <location>
        <begin position="104"/>
        <end position="123"/>
    </location>
</feature>
<keyword evidence="3" id="KW-1185">Reference proteome</keyword>
<feature type="transmembrane region" description="Helical" evidence="1">
    <location>
        <begin position="52"/>
        <end position="71"/>
    </location>
</feature>
<proteinExistence type="predicted"/>
<protein>
    <submittedName>
        <fullName evidence="2">DUF4345 domain-containing protein</fullName>
    </submittedName>
</protein>
<keyword evidence="1" id="KW-1133">Transmembrane helix</keyword>
<dbReference type="Proteomes" id="UP000666240">
    <property type="component" value="Unassembled WGS sequence"/>
</dbReference>
<accession>A0A8J7R0X7</accession>
<gene>
    <name evidence="2" type="ORF">J5Y06_05405</name>
</gene>
<dbReference type="AlphaFoldDB" id="A0A8J7R0X7"/>
<name>A0A8J7R0X7_9HYPH</name>
<feature type="transmembrane region" description="Helical" evidence="1">
    <location>
        <begin position="78"/>
        <end position="98"/>
    </location>
</feature>
<dbReference type="InterPro" id="IPR025597">
    <property type="entry name" value="DUF4345"/>
</dbReference>
<dbReference type="RefSeq" id="WP_209334012.1">
    <property type="nucleotide sequence ID" value="NZ_JAGIYY010000001.1"/>
</dbReference>
<organism evidence="2 3">
    <name type="scientific">Tianweitania sediminis</name>
    <dbReference type="NCBI Taxonomy" id="1502156"/>
    <lineage>
        <taxon>Bacteria</taxon>
        <taxon>Pseudomonadati</taxon>
        <taxon>Pseudomonadota</taxon>
        <taxon>Alphaproteobacteria</taxon>
        <taxon>Hyphomicrobiales</taxon>
        <taxon>Phyllobacteriaceae</taxon>
        <taxon>Tianweitania</taxon>
    </lineage>
</organism>
<keyword evidence="1" id="KW-0812">Transmembrane</keyword>
<dbReference type="EMBL" id="JAGIYY010000001">
    <property type="protein sequence ID" value="MBP0438076.1"/>
    <property type="molecule type" value="Genomic_DNA"/>
</dbReference>
<reference evidence="2" key="1">
    <citation type="submission" date="2021-03" db="EMBL/GenBank/DDBJ databases">
        <title>Genome sequencing and assembly of Tianweitania sediminis.</title>
        <authorList>
            <person name="Chhetri G."/>
        </authorList>
    </citation>
    <scope>NUCLEOTIDE SEQUENCE</scope>
    <source>
        <strain evidence="2">Z8</strain>
    </source>
</reference>
<feature type="transmembrane region" description="Helical" evidence="1">
    <location>
        <begin position="12"/>
        <end position="32"/>
    </location>
</feature>